<organism evidence="2 3">
    <name type="scientific">Anaerostipes hadrus</name>
    <dbReference type="NCBI Taxonomy" id="649756"/>
    <lineage>
        <taxon>Bacteria</taxon>
        <taxon>Bacillati</taxon>
        <taxon>Bacillota</taxon>
        <taxon>Clostridia</taxon>
        <taxon>Lachnospirales</taxon>
        <taxon>Lachnospiraceae</taxon>
        <taxon>Anaerostipes</taxon>
    </lineage>
</organism>
<reference evidence="2 3" key="1">
    <citation type="submission" date="2015-09" db="EMBL/GenBank/DDBJ databases">
        <authorList>
            <consortium name="Pathogen Informatics"/>
        </authorList>
    </citation>
    <scope>NUCLEOTIDE SEQUENCE [LARGE SCALE GENOMIC DNA]</scope>
    <source>
        <strain evidence="2 3">2789STDY5834959</strain>
    </source>
</reference>
<proteinExistence type="predicted"/>
<protein>
    <recommendedName>
        <fullName evidence="1">Large polyvalent protein-associated domain-containing protein</fullName>
    </recommendedName>
</protein>
<dbReference type="InterPro" id="IPR041047">
    <property type="entry name" value="LPD1"/>
</dbReference>
<evidence type="ECO:0000259" key="1">
    <source>
        <dbReference type="Pfam" id="PF18796"/>
    </source>
</evidence>
<sequence>MQKINDFGKKIGGAKKDLWKERNMIFEDTIEMTEAEKRKYVKRDNIWKKIDTEELLEKGYPRLIVFWLKEMRACIYPDMKRTYISIKEYIKAIEKIRDIVMKVKTEDDINLAWEKILCEEGVLYKTGPCRYNYAVPYYGIANGNKFLKLHEKDALDRLKMKMEKTGFGLSKTEFLSKKYDIVEFDEETVKVEHERFGIQKGKPCIAWKISGKTYPFYSRSEEINLEEIKKGQYLLLCKESRDVLFYGSKPEVILFKDTLIDLLIAGEKRKTKRKGKKKLVPKQLENIERKGKDYRHGHNIVGDDFLNAFKIRGGEFGNYTNDKDRQANLNMAYEAFCDLADALEISREDIGLAGLETGALGIAFGARGHGNALAHYEPGREVINLTKLRGAGSLAHEWGHAFDDFLGKIVDSHIVGHYATNMLRIDAIPESFKTLIHRLIRNEDNTFTEFYMNAEKIDQGATKTENGYWKSKVELFARAFACYVKDKLKESGRRNDYLCGHADSVVCETEDGMIAAYPTGEERKRFFILFDQLFIELKQLGYLHEPIDEYEFNNSHSQFKDLASKNNINLDNATQLTFADFGI</sequence>
<accession>A0A173THS5</accession>
<dbReference type="AlphaFoldDB" id="A0A173THS5"/>
<evidence type="ECO:0000313" key="2">
    <source>
        <dbReference type="EMBL" id="CUN01980.1"/>
    </source>
</evidence>
<dbReference type="EMBL" id="CYXY01000011">
    <property type="protein sequence ID" value="CUN01980.1"/>
    <property type="molecule type" value="Genomic_DNA"/>
</dbReference>
<dbReference type="Pfam" id="PF18796">
    <property type="entry name" value="LPD1"/>
    <property type="match status" value="1"/>
</dbReference>
<dbReference type="Proteomes" id="UP000095553">
    <property type="component" value="Unassembled WGS sequence"/>
</dbReference>
<feature type="domain" description="Large polyvalent protein-associated" evidence="1">
    <location>
        <begin position="463"/>
        <end position="539"/>
    </location>
</feature>
<dbReference type="RefSeq" id="WP_055073018.1">
    <property type="nucleotide sequence ID" value="NZ_CAXSPF010000014.1"/>
</dbReference>
<gene>
    <name evidence="2" type="ORF">ERS852571_02025</name>
</gene>
<name>A0A173THS5_ANAHA</name>
<evidence type="ECO:0000313" key="3">
    <source>
        <dbReference type="Proteomes" id="UP000095553"/>
    </source>
</evidence>